<dbReference type="InterPro" id="IPR043136">
    <property type="entry name" value="B30.2/SPRY_sf"/>
</dbReference>
<dbReference type="PRINTS" id="PR01407">
    <property type="entry name" value="BUTYPHLNCDUF"/>
</dbReference>
<dbReference type="PROSITE" id="PS50188">
    <property type="entry name" value="B302_SPRY"/>
    <property type="match status" value="1"/>
</dbReference>
<reference evidence="2" key="1">
    <citation type="submission" date="2019-10" db="EMBL/GenBank/DDBJ databases">
        <title>Corvus moneduloides (New Caledonian crow) genome, bCorMon1, primary haplotype.</title>
        <authorList>
            <person name="Rutz C."/>
            <person name="Fungtammasan C."/>
            <person name="Mountcastle J."/>
            <person name="Formenti G."/>
            <person name="Chow W."/>
            <person name="Howe K."/>
            <person name="Steele M.P."/>
            <person name="Fernandes J."/>
            <person name="Gilbert M.T.P."/>
            <person name="Fedrigo O."/>
            <person name="Jarvis E.D."/>
            <person name="Gemmell N."/>
        </authorList>
    </citation>
    <scope>NUCLEOTIDE SEQUENCE [LARGE SCALE GENOMIC DNA]</scope>
</reference>
<dbReference type="Pfam" id="PF00622">
    <property type="entry name" value="SPRY"/>
    <property type="match status" value="1"/>
</dbReference>
<dbReference type="AlphaFoldDB" id="A0A8C3E027"/>
<dbReference type="InterPro" id="IPR001870">
    <property type="entry name" value="B30.2/SPRY"/>
</dbReference>
<dbReference type="InterPro" id="IPR003879">
    <property type="entry name" value="Butyrophylin_SPRY"/>
</dbReference>
<dbReference type="Ensembl" id="ENSCMUT00000014384.2">
    <property type="protein sequence ID" value="ENSCMUP00000013388.1"/>
    <property type="gene ID" value="ENSCMUG00000008390.2"/>
</dbReference>
<dbReference type="InterPro" id="IPR050143">
    <property type="entry name" value="TRIM/RBCC"/>
</dbReference>
<protein>
    <submittedName>
        <fullName evidence="1">Uncharacterized protein</fullName>
    </submittedName>
</protein>
<reference evidence="1" key="2">
    <citation type="submission" date="2025-08" db="UniProtKB">
        <authorList>
            <consortium name="Ensembl"/>
        </authorList>
    </citation>
    <scope>IDENTIFICATION</scope>
</reference>
<dbReference type="Proteomes" id="UP000694553">
    <property type="component" value="Unassembled WGS sequence"/>
</dbReference>
<dbReference type="SUPFAM" id="SSF49899">
    <property type="entry name" value="Concanavalin A-like lectins/glucanases"/>
    <property type="match status" value="1"/>
</dbReference>
<reference evidence="1" key="3">
    <citation type="submission" date="2025-09" db="UniProtKB">
        <authorList>
            <consortium name="Ensembl"/>
        </authorList>
    </citation>
    <scope>IDENTIFICATION</scope>
</reference>
<dbReference type="SMART" id="SM00449">
    <property type="entry name" value="SPRY"/>
    <property type="match status" value="1"/>
</dbReference>
<keyword evidence="2" id="KW-1185">Reference proteome</keyword>
<dbReference type="PANTHER" id="PTHR24103">
    <property type="entry name" value="E3 UBIQUITIN-PROTEIN LIGASE TRIM"/>
    <property type="match status" value="1"/>
</dbReference>
<dbReference type="InterPro" id="IPR013320">
    <property type="entry name" value="ConA-like_dom_sf"/>
</dbReference>
<proteinExistence type="predicted"/>
<accession>A0A8C3E027</accession>
<sequence length="242" mass="26178">MISCSPWQGGASRSTVSVFPSFPPSLPNLWLPLRAVTEDSSINCVVLGKEEEKVGESLWERRMERGRTGDFSRVTLDPLTSHPRLVLSPDGLGARWAYGGPEPPAGPERFTAAPCALGTPGFTSGRHTWTVDVAEGPFCAVGVSRESVPRQGPAFGPGDGVWALQRWGGLGRALTSPPTPLPLPRVPRRLRVALDYDGGRVAFFDGDSRSPTPLFAFPATAFAGERVRPWFWLELGEISIVQ</sequence>
<dbReference type="OMA" id="YILNTEH"/>
<dbReference type="InterPro" id="IPR003877">
    <property type="entry name" value="SPRY_dom"/>
</dbReference>
<evidence type="ECO:0000313" key="1">
    <source>
        <dbReference type="Ensembl" id="ENSCMUP00000013388.1"/>
    </source>
</evidence>
<dbReference type="Gene3D" id="2.60.120.920">
    <property type="match status" value="1"/>
</dbReference>
<evidence type="ECO:0000313" key="2">
    <source>
        <dbReference type="Proteomes" id="UP000694553"/>
    </source>
</evidence>
<dbReference type="Pfam" id="PF13765">
    <property type="entry name" value="PRY"/>
    <property type="match status" value="1"/>
</dbReference>
<dbReference type="SMART" id="SM00589">
    <property type="entry name" value="PRY"/>
    <property type="match status" value="1"/>
</dbReference>
<organism evidence="1 2">
    <name type="scientific">Corvus moneduloides</name>
    <name type="common">New Caledonian crow</name>
    <dbReference type="NCBI Taxonomy" id="1196302"/>
    <lineage>
        <taxon>Eukaryota</taxon>
        <taxon>Metazoa</taxon>
        <taxon>Chordata</taxon>
        <taxon>Craniata</taxon>
        <taxon>Vertebrata</taxon>
        <taxon>Euteleostomi</taxon>
        <taxon>Archelosauria</taxon>
        <taxon>Archosauria</taxon>
        <taxon>Dinosauria</taxon>
        <taxon>Saurischia</taxon>
        <taxon>Theropoda</taxon>
        <taxon>Coelurosauria</taxon>
        <taxon>Aves</taxon>
        <taxon>Neognathae</taxon>
        <taxon>Neoaves</taxon>
        <taxon>Telluraves</taxon>
        <taxon>Australaves</taxon>
        <taxon>Passeriformes</taxon>
        <taxon>Corvoidea</taxon>
        <taxon>Corvidae</taxon>
        <taxon>Corvus</taxon>
    </lineage>
</organism>
<dbReference type="InterPro" id="IPR006574">
    <property type="entry name" value="PRY"/>
</dbReference>
<name>A0A8C3E027_CORMO</name>